<dbReference type="InterPro" id="IPR001466">
    <property type="entry name" value="Beta-lactam-related"/>
</dbReference>
<gene>
    <name evidence="2" type="ORF">J3U87_20785</name>
</gene>
<dbReference type="PANTHER" id="PTHR43283">
    <property type="entry name" value="BETA-LACTAMASE-RELATED"/>
    <property type="match status" value="1"/>
</dbReference>
<feature type="domain" description="Beta-lactamase-related" evidence="1">
    <location>
        <begin position="599"/>
        <end position="868"/>
    </location>
</feature>
<dbReference type="Proteomes" id="UP000663929">
    <property type="component" value="Chromosome"/>
</dbReference>
<dbReference type="SUPFAM" id="SSF56601">
    <property type="entry name" value="beta-lactamase/transpeptidase-like"/>
    <property type="match status" value="2"/>
</dbReference>
<protein>
    <submittedName>
        <fullName evidence="2">Serine hydrolase</fullName>
    </submittedName>
</protein>
<dbReference type="RefSeq" id="WP_237377690.1">
    <property type="nucleotide sequence ID" value="NZ_CP071793.1"/>
</dbReference>
<sequence>MTILLLSLNCTAATLHYLPHFTVKDGLWQTRLSIHNPSSQKTEVRIRAYDDGGDSAGQASLVLPPRGGLVRDLETLLPTLASETGWLEIETDDTELTGMMVFTSTSGGSSSLSLSGDKGTHLILPFLQESDGWASGFALTNPNDSMATLTLDLLTPEGLLMESKTLEVGPRSKFVAMLAQTFSGTIPETAVLRLSSDVEVLVVALSFAEGVRQIVAVPAESFAPDVAGPETAAALRAQLQAEIEAPATRVSSILHVEAPELGLSFREGVGPVEGTHRFRARLVSGAVLAVLALQLAETGQLDLDAPIARYLAADLYSGLVVVDSRDHSAEITTRQLLAHRSGLPNLLEEEDSGAVPFINEILAAPDRDWTRTDLLAWARTHLQAKVLPGQERGASHLNDLLTVAVLESVTGATYDQMLDQRILSPLGMNHTALEGLAPNIPAPIASEWLEEIDVLDIPGFAFDRAAGALVTTTGDLITFFRALLKGALFQDPQTLDLLLEPVGYDEGFAHVGLGLIMIKDRDCLAPGARLIGATGFNGAFVLCWPERNLMVAGTSNFLPDSGFARGLEVIQTLYGPGACRDPGSLPRYATPEDAGFSADKLAQARLAYDATNSAAFLALYRGKVLVSWGDVSRRYLCHSIRKGFLSGLYGMFAQEGVIELDATLADLGIDDATPLTSIEKQATVADLLKARSGIYLPAASTTSTGRPARGSHAPGTHFHYNNWDFNALGTIFEQQTGHGVHEAFAQFLAEPLAMQDFHVVDGFDLFERFRSQHPAYHFRVTARDMARIGQLYLQHGAWDGRQVIPASWIQESTSSHSEIDVGAANGFGYMWWIEKTGGYSTRGSGGHIIRVIPEEELVYVRRVNTDRRDQGAGLSEVEHLILDAKLDEAP</sequence>
<dbReference type="GO" id="GO:0016787">
    <property type="term" value="F:hydrolase activity"/>
    <property type="evidence" value="ECO:0007669"/>
    <property type="project" value="UniProtKB-KW"/>
</dbReference>
<keyword evidence="2" id="KW-0378">Hydrolase</keyword>
<organism evidence="2 3">
    <name type="scientific">Sulfidibacter corallicola</name>
    <dbReference type="NCBI Taxonomy" id="2818388"/>
    <lineage>
        <taxon>Bacteria</taxon>
        <taxon>Pseudomonadati</taxon>
        <taxon>Acidobacteriota</taxon>
        <taxon>Holophagae</taxon>
        <taxon>Acanthopleuribacterales</taxon>
        <taxon>Acanthopleuribacteraceae</taxon>
        <taxon>Sulfidibacter</taxon>
    </lineage>
</organism>
<evidence type="ECO:0000313" key="3">
    <source>
        <dbReference type="Proteomes" id="UP000663929"/>
    </source>
</evidence>
<dbReference type="InterPro" id="IPR012338">
    <property type="entry name" value="Beta-lactam/transpept-like"/>
</dbReference>
<dbReference type="Gene3D" id="3.40.710.10">
    <property type="entry name" value="DD-peptidase/beta-lactamase superfamily"/>
    <property type="match status" value="2"/>
</dbReference>
<dbReference type="Pfam" id="PF00144">
    <property type="entry name" value="Beta-lactamase"/>
    <property type="match status" value="2"/>
</dbReference>
<dbReference type="AlphaFoldDB" id="A0A8A4TEQ7"/>
<dbReference type="InterPro" id="IPR050789">
    <property type="entry name" value="Diverse_Enzym_Activities"/>
</dbReference>
<dbReference type="KEGG" id="scor:J3U87_20785"/>
<dbReference type="EMBL" id="CP071793">
    <property type="protein sequence ID" value="QTD48027.1"/>
    <property type="molecule type" value="Genomic_DNA"/>
</dbReference>
<accession>A0A8A4TEQ7</accession>
<feature type="domain" description="Beta-lactamase-related" evidence="1">
    <location>
        <begin position="269"/>
        <end position="560"/>
    </location>
</feature>
<keyword evidence="3" id="KW-1185">Reference proteome</keyword>
<proteinExistence type="predicted"/>
<name>A0A8A4TEQ7_SULCO</name>
<evidence type="ECO:0000313" key="2">
    <source>
        <dbReference type="EMBL" id="QTD48027.1"/>
    </source>
</evidence>
<evidence type="ECO:0000259" key="1">
    <source>
        <dbReference type="Pfam" id="PF00144"/>
    </source>
</evidence>
<reference evidence="2" key="1">
    <citation type="submission" date="2021-03" db="EMBL/GenBank/DDBJ databases">
        <title>Acanthopleuribacteraceae sp. M133.</title>
        <authorList>
            <person name="Wang G."/>
        </authorList>
    </citation>
    <scope>NUCLEOTIDE SEQUENCE</scope>
    <source>
        <strain evidence="2">M133</strain>
    </source>
</reference>